<protein>
    <submittedName>
        <fullName evidence="2">HDOD domain-containing protein</fullName>
    </submittedName>
</protein>
<dbReference type="PANTHER" id="PTHR33525">
    <property type="match status" value="1"/>
</dbReference>
<dbReference type="Proteomes" id="UP001225596">
    <property type="component" value="Unassembled WGS sequence"/>
</dbReference>
<sequence>MNDFIVRNPLLDPKQQILGYELSWQNKQNRASPAACEALLAVVAEQFSNEQEAPAGSTLFIDVTPALLDSLALSALSPRNFVLGLKMYQLADPGTLDAVKKLRKQGFGILLKDAEVIAQDKSFLPVITHLEIRFASTDVATQARIYGALKQTPVRMVASEIGQWKDFEACASLGISAFVGKLFLQPQQGGKTKGVNPAQTLILQLMDMVRKNADVRQIETALKRDAGLSYKLLRYINSSGFGLGTEIQSLRHAVSLLGYSPLYRWLSVLLATASDNAQSLALMQTAIIRGRFAEMLGQGLLPKSESENLFVAGMFSLLDRLLGIPMEDILESIQLPAPVMEALLSRSGMYGPFLALAEACEADDSAAAQLADSLFISPRQVNEAHMAALKWTLALKL</sequence>
<dbReference type="InterPro" id="IPR014408">
    <property type="entry name" value="dGMP_Pdiesterase_EAL/HD-GYP"/>
</dbReference>
<dbReference type="PANTHER" id="PTHR33525:SF4">
    <property type="entry name" value="CYCLIC DI-GMP PHOSPHODIESTERASE CDGJ"/>
    <property type="match status" value="1"/>
</dbReference>
<proteinExistence type="predicted"/>
<evidence type="ECO:0000259" key="1">
    <source>
        <dbReference type="PROSITE" id="PS51833"/>
    </source>
</evidence>
<dbReference type="EMBL" id="JAUYVH010000005">
    <property type="protein sequence ID" value="MDQ9170870.1"/>
    <property type="molecule type" value="Genomic_DNA"/>
</dbReference>
<evidence type="ECO:0000313" key="3">
    <source>
        <dbReference type="Proteomes" id="UP001225596"/>
    </source>
</evidence>
<evidence type="ECO:0000313" key="2">
    <source>
        <dbReference type="EMBL" id="MDQ9170870.1"/>
    </source>
</evidence>
<dbReference type="Pfam" id="PF08668">
    <property type="entry name" value="HDOD"/>
    <property type="match status" value="1"/>
</dbReference>
<reference evidence="2 3" key="1">
    <citation type="submission" date="2023-08" db="EMBL/GenBank/DDBJ databases">
        <title>Oxalobacteraceae gen .nov., isolated from river sludge outside the plant.</title>
        <authorList>
            <person name="Zhao S.Y."/>
        </authorList>
    </citation>
    <scope>NUCLEOTIDE SEQUENCE [LARGE SCALE GENOMIC DNA]</scope>
    <source>
        <strain evidence="2 3">R-40</strain>
    </source>
</reference>
<dbReference type="InterPro" id="IPR013976">
    <property type="entry name" value="HDOD"/>
</dbReference>
<feature type="domain" description="HDOD" evidence="1">
    <location>
        <begin position="195"/>
        <end position="384"/>
    </location>
</feature>
<organism evidence="2 3">
    <name type="scientific">Keguizhuia sedimenti</name>
    <dbReference type="NCBI Taxonomy" id="3064264"/>
    <lineage>
        <taxon>Bacteria</taxon>
        <taxon>Pseudomonadati</taxon>
        <taxon>Pseudomonadota</taxon>
        <taxon>Betaproteobacteria</taxon>
        <taxon>Burkholderiales</taxon>
        <taxon>Oxalobacteraceae</taxon>
        <taxon>Keguizhuia</taxon>
    </lineage>
</organism>
<dbReference type="PROSITE" id="PS51833">
    <property type="entry name" value="HDOD"/>
    <property type="match status" value="1"/>
</dbReference>
<dbReference type="PIRSF" id="PIRSF003180">
    <property type="entry name" value="DiGMPpdiest_YuxH"/>
    <property type="match status" value="1"/>
</dbReference>
<dbReference type="SUPFAM" id="SSF109604">
    <property type="entry name" value="HD-domain/PDEase-like"/>
    <property type="match status" value="1"/>
</dbReference>
<dbReference type="Gene3D" id="1.10.3210.10">
    <property type="entry name" value="Hypothetical protein af1432"/>
    <property type="match status" value="1"/>
</dbReference>
<accession>A0ABU1BPE5</accession>
<dbReference type="RefSeq" id="WP_338436804.1">
    <property type="nucleotide sequence ID" value="NZ_JAUYVH010000005.1"/>
</dbReference>
<dbReference type="InterPro" id="IPR052340">
    <property type="entry name" value="RNase_Y/CdgJ"/>
</dbReference>
<keyword evidence="3" id="KW-1185">Reference proteome</keyword>
<gene>
    <name evidence="2" type="ORF">Q8A64_10655</name>
</gene>
<name>A0ABU1BPE5_9BURK</name>
<comment type="caution">
    <text evidence="2">The sequence shown here is derived from an EMBL/GenBank/DDBJ whole genome shotgun (WGS) entry which is preliminary data.</text>
</comment>